<accession>A0A2J0L4L1</accession>
<dbReference type="PROSITE" id="PS50110">
    <property type="entry name" value="RESPONSE_REGULATORY"/>
    <property type="match status" value="1"/>
</dbReference>
<dbReference type="InterPro" id="IPR050595">
    <property type="entry name" value="Bact_response_regulator"/>
</dbReference>
<evidence type="ECO:0000313" key="4">
    <source>
        <dbReference type="EMBL" id="PIU41467.1"/>
    </source>
</evidence>
<feature type="domain" description="Response regulatory" evidence="3">
    <location>
        <begin position="5"/>
        <end position="118"/>
    </location>
</feature>
<dbReference type="InterPro" id="IPR001789">
    <property type="entry name" value="Sig_transdc_resp-reg_receiver"/>
</dbReference>
<dbReference type="PANTHER" id="PTHR44591:SF3">
    <property type="entry name" value="RESPONSE REGULATORY DOMAIN-CONTAINING PROTEIN"/>
    <property type="match status" value="1"/>
</dbReference>
<name>A0A2J0L4L1_9BACT</name>
<dbReference type="Pfam" id="PF00072">
    <property type="entry name" value="Response_reg"/>
    <property type="match status" value="1"/>
</dbReference>
<reference evidence="4 5" key="1">
    <citation type="submission" date="2017-09" db="EMBL/GenBank/DDBJ databases">
        <title>Depth-based differentiation of microbial function through sediment-hosted aquifers and enrichment of novel symbionts in the deep terrestrial subsurface.</title>
        <authorList>
            <person name="Probst A.J."/>
            <person name="Ladd B."/>
            <person name="Jarett J.K."/>
            <person name="Geller-Mcgrath D.E."/>
            <person name="Sieber C.M."/>
            <person name="Emerson J.B."/>
            <person name="Anantharaman K."/>
            <person name="Thomas B.C."/>
            <person name="Malmstrom R."/>
            <person name="Stieglmeier M."/>
            <person name="Klingl A."/>
            <person name="Woyke T."/>
            <person name="Ryan C.M."/>
            <person name="Banfield J.F."/>
        </authorList>
    </citation>
    <scope>NUCLEOTIDE SEQUENCE [LARGE SCALE GENOMIC DNA]</scope>
    <source>
        <strain evidence="4">CG07_land_8_20_14_0_80_42_15</strain>
    </source>
</reference>
<evidence type="ECO:0000313" key="5">
    <source>
        <dbReference type="Proteomes" id="UP000230052"/>
    </source>
</evidence>
<sequence>MAKKKILICDDEEGIRESLNLILERDYDLSFATNGPEAIEHVKKNPTDLVILDIKMPKMNGLETLKAIKTVKPNIKVVIATGYKCVETATEAVKYGAGDYIVKPFESKQVLETVSKILK</sequence>
<evidence type="ECO:0000259" key="3">
    <source>
        <dbReference type="PROSITE" id="PS50110"/>
    </source>
</evidence>
<organism evidence="4 5">
    <name type="scientific">Candidatus Aquitaenariimonas noxiae</name>
    <dbReference type="NCBI Taxonomy" id="1974741"/>
    <lineage>
        <taxon>Bacteria</taxon>
        <taxon>Pseudomonadati</taxon>
        <taxon>Candidatus Omnitrophota</taxon>
        <taxon>Candidatus Aquitaenariimonas</taxon>
    </lineage>
</organism>
<evidence type="ECO:0000256" key="2">
    <source>
        <dbReference type="PROSITE-ProRule" id="PRU00169"/>
    </source>
</evidence>
<keyword evidence="1 2" id="KW-0597">Phosphoprotein</keyword>
<comment type="caution">
    <text evidence="4">The sequence shown here is derived from an EMBL/GenBank/DDBJ whole genome shotgun (WGS) entry which is preliminary data.</text>
</comment>
<dbReference type="Proteomes" id="UP000230052">
    <property type="component" value="Unassembled WGS sequence"/>
</dbReference>
<evidence type="ECO:0000256" key="1">
    <source>
        <dbReference type="ARBA" id="ARBA00022553"/>
    </source>
</evidence>
<dbReference type="SUPFAM" id="SSF52172">
    <property type="entry name" value="CheY-like"/>
    <property type="match status" value="1"/>
</dbReference>
<dbReference type="InterPro" id="IPR011006">
    <property type="entry name" value="CheY-like_superfamily"/>
</dbReference>
<gene>
    <name evidence="4" type="ORF">COS99_05245</name>
</gene>
<dbReference type="SMART" id="SM00448">
    <property type="entry name" value="REC"/>
    <property type="match status" value="1"/>
</dbReference>
<dbReference type="GO" id="GO:0000160">
    <property type="term" value="P:phosphorelay signal transduction system"/>
    <property type="evidence" value="ECO:0007669"/>
    <property type="project" value="InterPro"/>
</dbReference>
<protein>
    <submittedName>
        <fullName evidence="4">Two-component system response regulator</fullName>
    </submittedName>
</protein>
<dbReference type="AlphaFoldDB" id="A0A2J0L4L1"/>
<proteinExistence type="predicted"/>
<dbReference type="EMBL" id="PEWV01000054">
    <property type="protein sequence ID" value="PIU41467.1"/>
    <property type="molecule type" value="Genomic_DNA"/>
</dbReference>
<dbReference type="PANTHER" id="PTHR44591">
    <property type="entry name" value="STRESS RESPONSE REGULATOR PROTEIN 1"/>
    <property type="match status" value="1"/>
</dbReference>
<feature type="modified residue" description="4-aspartylphosphate" evidence="2">
    <location>
        <position position="53"/>
    </location>
</feature>
<dbReference type="Gene3D" id="3.40.50.2300">
    <property type="match status" value="1"/>
</dbReference>